<dbReference type="AlphaFoldDB" id="A0AAE6JH34"/>
<evidence type="ECO:0000256" key="4">
    <source>
        <dbReference type="ARBA" id="ARBA00023180"/>
    </source>
</evidence>
<dbReference type="Gene3D" id="2.160.20.10">
    <property type="entry name" value="Single-stranded right-handed beta-helix, Pectin lyase-like"/>
    <property type="match status" value="1"/>
</dbReference>
<dbReference type="PANTHER" id="PTHR31736">
    <property type="match status" value="1"/>
</dbReference>
<evidence type="ECO:0000256" key="6">
    <source>
        <dbReference type="ARBA" id="ARBA00023295"/>
    </source>
</evidence>
<evidence type="ECO:0000256" key="7">
    <source>
        <dbReference type="ARBA" id="ARBA00023326"/>
    </source>
</evidence>
<dbReference type="GO" id="GO:0000272">
    <property type="term" value="P:polysaccharide catabolic process"/>
    <property type="evidence" value="ECO:0007669"/>
    <property type="project" value="UniProtKB-KW"/>
</dbReference>
<evidence type="ECO:0000313" key="11">
    <source>
        <dbReference type="Proteomes" id="UP000250557"/>
    </source>
</evidence>
<evidence type="ECO:0000313" key="10">
    <source>
        <dbReference type="EMBL" id="QEM05574.1"/>
    </source>
</evidence>
<accession>A0AAE6JH34</accession>
<keyword evidence="5" id="KW-0119">Carbohydrate metabolism</keyword>
<keyword evidence="6 9" id="KW-0326">Glycosidase</keyword>
<dbReference type="Pfam" id="PF00295">
    <property type="entry name" value="Glyco_hydro_28"/>
    <property type="match status" value="1"/>
</dbReference>
<reference evidence="10 11" key="1">
    <citation type="submission" date="2019-08" db="EMBL/GenBank/DDBJ databases">
        <title>Comparative genome analysis confer to the adaptation heavy metal polluted environment.</title>
        <authorList>
            <person name="Li Y."/>
        </authorList>
    </citation>
    <scope>NUCLEOTIDE SEQUENCE [LARGE SCALE GENOMIC DNA]</scope>
    <source>
        <strain evidence="10 11">P2</strain>
    </source>
</reference>
<evidence type="ECO:0000256" key="8">
    <source>
        <dbReference type="ARBA" id="ARBA00037278"/>
    </source>
</evidence>
<evidence type="ECO:0000256" key="5">
    <source>
        <dbReference type="ARBA" id="ARBA00023277"/>
    </source>
</evidence>
<sequence length="550" mass="61381">MLLNILKEVSDLVQIVQGISLGHIISGKCSYFFDIVFLLSIRIRLYCLPLYTIKTSMNKFLALACAVVFLLKTVKAEIITYKAPESNLVNHTIKVDVRQGTGNWQPVDVYTADVAARFDAQRIIKKTAFTYFDCSGSVKLRVKLNQGNIKEVRIRPTAYGIKPEVKGNIVEFELSASQYVSLEVNGNIFENLQIFANPIESSRPTKADAQTLYFGPGIHKIGRMVIPSGKTVYVAGGAIVEGSFVIDHAENVRICGRGILTQHPVQSDSVKPQNTTGTFSKFRNDHLIIQNSNNISVDGIIELPTGYSILMGESKHVSISNFKAFSATGNADGIDIFCSQDVKIDHIYMRNSDDCIAIYGHRWNYYGNTSDIKVDNAVLWADVAHPLLIGTHGDTDHPDTLQNIRVQNMTVLDHNENQLDYQGCIALNAGDSNLIRNASFENVEIEDIRKGQLFNLRVMYNRKYNTSPGLGIENILFRNVNYNGKRANMSVIAGYDDKRGIRNVIFENLKINGALIYDKMPGKPGFYKTSDMANIFVGEHVDGVQFLRKD</sequence>
<proteinExistence type="inferred from homology"/>
<organism evidence="10 11">
    <name type="scientific">Mucilaginibacter rubeus</name>
    <dbReference type="NCBI Taxonomy" id="2027860"/>
    <lineage>
        <taxon>Bacteria</taxon>
        <taxon>Pseudomonadati</taxon>
        <taxon>Bacteroidota</taxon>
        <taxon>Sphingobacteriia</taxon>
        <taxon>Sphingobacteriales</taxon>
        <taxon>Sphingobacteriaceae</taxon>
        <taxon>Mucilaginibacter</taxon>
    </lineage>
</organism>
<dbReference type="PANTHER" id="PTHR31736:SF9">
    <property type="entry name" value="ENDO-XYLOGALACTURONAN HYDROLASE A-RELATED"/>
    <property type="match status" value="1"/>
</dbReference>
<gene>
    <name evidence="10" type="ORF">DIU31_019385</name>
</gene>
<keyword evidence="3 9" id="KW-0378">Hydrolase</keyword>
<evidence type="ECO:0000256" key="3">
    <source>
        <dbReference type="ARBA" id="ARBA00022801"/>
    </source>
</evidence>
<dbReference type="Proteomes" id="UP000250557">
    <property type="component" value="Chromosome"/>
</dbReference>
<keyword evidence="4" id="KW-0325">Glycoprotein</keyword>
<dbReference type="InterPro" id="IPR011050">
    <property type="entry name" value="Pectin_lyase_fold/virulence"/>
</dbReference>
<comment type="function">
    <text evidence="8">Pectinolytic enzyme involved in the degradation of xylogalacturonan (xga), a galacturonan backbone heavily substituted with xylose, and which is one important component of the hairy regions of pectin. Activity requires a galacturonic acid backbone substituted with xylose.</text>
</comment>
<keyword evidence="7" id="KW-0624">Polysaccharide degradation</keyword>
<dbReference type="GO" id="GO:0004650">
    <property type="term" value="F:polygalacturonase activity"/>
    <property type="evidence" value="ECO:0007669"/>
    <property type="project" value="InterPro"/>
</dbReference>
<dbReference type="SUPFAM" id="SSF51126">
    <property type="entry name" value="Pectin lyase-like"/>
    <property type="match status" value="1"/>
</dbReference>
<name>A0AAE6JH34_9SPHI</name>
<evidence type="ECO:0000256" key="9">
    <source>
        <dbReference type="RuleBase" id="RU361169"/>
    </source>
</evidence>
<dbReference type="InterPro" id="IPR000743">
    <property type="entry name" value="Glyco_hydro_28"/>
</dbReference>
<dbReference type="InterPro" id="IPR012334">
    <property type="entry name" value="Pectin_lyas_fold"/>
</dbReference>
<protein>
    <submittedName>
        <fullName evidence="10">Endo-polygalacturonase</fullName>
    </submittedName>
</protein>
<dbReference type="EMBL" id="CP043451">
    <property type="protein sequence ID" value="QEM05574.1"/>
    <property type="molecule type" value="Genomic_DNA"/>
</dbReference>
<keyword evidence="2" id="KW-0677">Repeat</keyword>
<evidence type="ECO:0000256" key="2">
    <source>
        <dbReference type="ARBA" id="ARBA00022737"/>
    </source>
</evidence>
<comment type="similarity">
    <text evidence="1 9">Belongs to the glycosyl hydrolase 28 family.</text>
</comment>
<evidence type="ECO:0000256" key="1">
    <source>
        <dbReference type="ARBA" id="ARBA00008834"/>
    </source>
</evidence>